<dbReference type="PROSITE" id="PS01321">
    <property type="entry name" value="RUVC"/>
    <property type="match status" value="1"/>
</dbReference>
<organism evidence="15 16">
    <name type="scientific">Candidatus Dojkabacteria bacterium</name>
    <dbReference type="NCBI Taxonomy" id="2099670"/>
    <lineage>
        <taxon>Bacteria</taxon>
        <taxon>Candidatus Dojkabacteria</taxon>
    </lineage>
</organism>
<comment type="similarity">
    <text evidence="1 13">Belongs to the RuvC family.</text>
</comment>
<evidence type="ECO:0000256" key="8">
    <source>
        <dbReference type="ARBA" id="ARBA00022842"/>
    </source>
</evidence>
<dbReference type="Proteomes" id="UP000714915">
    <property type="component" value="Unassembled WGS sequence"/>
</dbReference>
<protein>
    <recommendedName>
        <fullName evidence="13 14">Crossover junction endodeoxyribonuclease RuvC</fullName>
        <ecNumber evidence="13 14">3.1.21.10</ecNumber>
    </recommendedName>
    <alternativeName>
        <fullName evidence="13">Holliday junction nuclease RuvC</fullName>
    </alternativeName>
    <alternativeName>
        <fullName evidence="13">Holliday junction resolvase RuvC</fullName>
    </alternativeName>
</protein>
<dbReference type="GO" id="GO:0003677">
    <property type="term" value="F:DNA binding"/>
    <property type="evidence" value="ECO:0007669"/>
    <property type="project" value="UniProtKB-KW"/>
</dbReference>
<evidence type="ECO:0000256" key="3">
    <source>
        <dbReference type="ARBA" id="ARBA00022722"/>
    </source>
</evidence>
<dbReference type="GO" id="GO:0048476">
    <property type="term" value="C:Holliday junction resolvase complex"/>
    <property type="evidence" value="ECO:0007669"/>
    <property type="project" value="UniProtKB-UniRule"/>
</dbReference>
<reference evidence="15" key="1">
    <citation type="submission" date="2020-04" db="EMBL/GenBank/DDBJ databases">
        <authorList>
            <person name="Zhang T."/>
        </authorList>
    </citation>
    <scope>NUCLEOTIDE SEQUENCE</scope>
    <source>
        <strain evidence="15">HKST-UBA09</strain>
    </source>
</reference>
<evidence type="ECO:0000256" key="4">
    <source>
        <dbReference type="ARBA" id="ARBA00022723"/>
    </source>
</evidence>
<dbReference type="EMBL" id="JAGQLF010000001">
    <property type="protein sequence ID" value="MCA9386403.1"/>
    <property type="molecule type" value="Genomic_DNA"/>
</dbReference>
<feature type="binding site" evidence="13">
    <location>
        <position position="11"/>
    </location>
    <ligand>
        <name>Mg(2+)</name>
        <dbReference type="ChEBI" id="CHEBI:18420"/>
        <label>1</label>
    </ligand>
</feature>
<comment type="cofactor">
    <cofactor evidence="13">
        <name>Mg(2+)</name>
        <dbReference type="ChEBI" id="CHEBI:18420"/>
    </cofactor>
    <text evidence="13">Binds 2 Mg(2+) ion per subunit.</text>
</comment>
<dbReference type="InterPro" id="IPR002176">
    <property type="entry name" value="X-over_junc_endoDNase_RuvC"/>
</dbReference>
<dbReference type="FunFam" id="3.30.420.10:FF:000002">
    <property type="entry name" value="Crossover junction endodeoxyribonuclease RuvC"/>
    <property type="match status" value="1"/>
</dbReference>
<dbReference type="SUPFAM" id="SSF53098">
    <property type="entry name" value="Ribonuclease H-like"/>
    <property type="match status" value="1"/>
</dbReference>
<keyword evidence="5 13" id="KW-0255">Endonuclease</keyword>
<evidence type="ECO:0000256" key="2">
    <source>
        <dbReference type="ARBA" id="ARBA00022490"/>
    </source>
</evidence>
<keyword evidence="9 13" id="KW-0238">DNA-binding</keyword>
<keyword evidence="4 13" id="KW-0479">Metal-binding</keyword>
<dbReference type="CDD" id="cd16962">
    <property type="entry name" value="RuvC"/>
    <property type="match status" value="1"/>
</dbReference>
<feature type="binding site" evidence="13">
    <location>
        <position position="147"/>
    </location>
    <ligand>
        <name>Mg(2+)</name>
        <dbReference type="ChEBI" id="CHEBI:18420"/>
        <label>1</label>
    </ligand>
</feature>
<name>A0A955LAA0_9BACT</name>
<dbReference type="PANTHER" id="PTHR30194">
    <property type="entry name" value="CROSSOVER JUNCTION ENDODEOXYRIBONUCLEASE RUVC"/>
    <property type="match status" value="1"/>
</dbReference>
<evidence type="ECO:0000256" key="11">
    <source>
        <dbReference type="ARBA" id="ARBA00023204"/>
    </source>
</evidence>
<evidence type="ECO:0000256" key="9">
    <source>
        <dbReference type="ARBA" id="ARBA00023125"/>
    </source>
</evidence>
<dbReference type="PANTHER" id="PTHR30194:SF3">
    <property type="entry name" value="CROSSOVER JUNCTION ENDODEOXYRIBONUCLEASE RUVC"/>
    <property type="match status" value="1"/>
</dbReference>
<accession>A0A955LAA0</accession>
<comment type="catalytic activity">
    <reaction evidence="12 13">
        <text>Endonucleolytic cleavage at a junction such as a reciprocal single-stranded crossover between two homologous DNA duplexes (Holliday junction).</text>
        <dbReference type="EC" id="3.1.21.10"/>
    </reaction>
</comment>
<evidence type="ECO:0000256" key="7">
    <source>
        <dbReference type="ARBA" id="ARBA00022801"/>
    </source>
</evidence>
<evidence type="ECO:0000313" key="15">
    <source>
        <dbReference type="EMBL" id="MCA9386403.1"/>
    </source>
</evidence>
<dbReference type="HAMAP" id="MF_00034">
    <property type="entry name" value="RuvC"/>
    <property type="match status" value="1"/>
</dbReference>
<feature type="active site" evidence="13">
    <location>
        <position position="74"/>
    </location>
</feature>
<evidence type="ECO:0000256" key="12">
    <source>
        <dbReference type="ARBA" id="ARBA00029354"/>
    </source>
</evidence>
<keyword evidence="10 13" id="KW-0233">DNA recombination</keyword>
<comment type="function">
    <text evidence="13">The RuvA-RuvB-RuvC complex processes Holliday junction (HJ) DNA during genetic recombination and DNA repair. Endonuclease that resolves HJ intermediates. Cleaves cruciform DNA by making single-stranded nicks across the HJ at symmetrical positions within the homologous arms, yielding a 5'-phosphate and a 3'-hydroxyl group; requires a central core of homology in the junction. The consensus cleavage sequence is 5'-(A/T)TT(C/G)-3'. Cleavage occurs on the 3'-side of the TT dinucleotide at the point of strand exchange. HJ branch migration catalyzed by RuvA-RuvB allows RuvC to scan DNA until it finds its consensus sequence, where it cleaves and resolves the cruciform DNA.</text>
</comment>
<evidence type="ECO:0000256" key="5">
    <source>
        <dbReference type="ARBA" id="ARBA00022759"/>
    </source>
</evidence>
<keyword evidence="11 13" id="KW-0234">DNA repair</keyword>
<dbReference type="EC" id="3.1.21.10" evidence="13 14"/>
<keyword evidence="7 13" id="KW-0378">Hydrolase</keyword>
<keyword evidence="6 13" id="KW-0227">DNA damage</keyword>
<gene>
    <name evidence="13 15" type="primary">ruvC</name>
    <name evidence="15" type="ORF">KC669_00025</name>
</gene>
<evidence type="ECO:0000256" key="10">
    <source>
        <dbReference type="ARBA" id="ARBA00023172"/>
    </source>
</evidence>
<dbReference type="InterPro" id="IPR036397">
    <property type="entry name" value="RNaseH_sf"/>
</dbReference>
<dbReference type="Pfam" id="PF02075">
    <property type="entry name" value="RuvC"/>
    <property type="match status" value="1"/>
</dbReference>
<dbReference type="GO" id="GO:0000287">
    <property type="term" value="F:magnesium ion binding"/>
    <property type="evidence" value="ECO:0007669"/>
    <property type="project" value="UniProtKB-UniRule"/>
</dbReference>
<evidence type="ECO:0000313" key="16">
    <source>
        <dbReference type="Proteomes" id="UP000714915"/>
    </source>
</evidence>
<dbReference type="PRINTS" id="PR00696">
    <property type="entry name" value="RSOLVASERUVC"/>
</dbReference>
<dbReference type="GO" id="GO:0005737">
    <property type="term" value="C:cytoplasm"/>
    <property type="evidence" value="ECO:0007669"/>
    <property type="project" value="UniProtKB-SubCell"/>
</dbReference>
<proteinExistence type="inferred from homology"/>
<dbReference type="InterPro" id="IPR020563">
    <property type="entry name" value="X-over_junc_endoDNase_Mg_BS"/>
</dbReference>
<evidence type="ECO:0000256" key="1">
    <source>
        <dbReference type="ARBA" id="ARBA00009518"/>
    </source>
</evidence>
<feature type="binding site" evidence="13">
    <location>
        <position position="74"/>
    </location>
    <ligand>
        <name>Mg(2+)</name>
        <dbReference type="ChEBI" id="CHEBI:18420"/>
        <label>2</label>
    </ligand>
</feature>
<evidence type="ECO:0000256" key="13">
    <source>
        <dbReference type="HAMAP-Rule" id="MF_00034"/>
    </source>
</evidence>
<comment type="subcellular location">
    <subcellularLocation>
        <location evidence="13">Cytoplasm</location>
    </subcellularLocation>
</comment>
<dbReference type="GO" id="GO:0008821">
    <property type="term" value="F:crossover junction DNA endonuclease activity"/>
    <property type="evidence" value="ECO:0007669"/>
    <property type="project" value="UniProtKB-UniRule"/>
</dbReference>
<keyword evidence="8 13" id="KW-0460">Magnesium</keyword>
<comment type="subunit">
    <text evidence="13">Homodimer which binds Holliday junction (HJ) DNA. The HJ becomes 2-fold symmetrical on binding to RuvC with unstacked arms; it has a different conformation from HJ DNA in complex with RuvA. In the full resolvosome a probable DNA-RuvA(4)-RuvB(12)-RuvC(2) complex forms which resolves the HJ.</text>
</comment>
<dbReference type="NCBIfam" id="NF000711">
    <property type="entry name" value="PRK00039.2-1"/>
    <property type="match status" value="1"/>
</dbReference>
<dbReference type="GO" id="GO:0006310">
    <property type="term" value="P:DNA recombination"/>
    <property type="evidence" value="ECO:0007669"/>
    <property type="project" value="UniProtKB-UniRule"/>
</dbReference>
<feature type="active site" evidence="13">
    <location>
        <position position="11"/>
    </location>
</feature>
<dbReference type="NCBIfam" id="TIGR00228">
    <property type="entry name" value="ruvC"/>
    <property type="match status" value="1"/>
</dbReference>
<sequence>MNTSTRVMGIDTGIAIVGWSIVEKNPQFANKPKLIDYGAIITDSKLPTNERLAIIYKELTEKIEAFNPHIIAVESLFYFKNQKTVINVSQARGVILLAAEHAGRPTYDYTPLQVKTAVTGYGRADKEQIQKMVKLIYGLKEVPKPDDVADAIAVATCHINSH</sequence>
<feature type="active site" evidence="13">
    <location>
        <position position="147"/>
    </location>
</feature>
<dbReference type="AlphaFoldDB" id="A0A955LAA0"/>
<dbReference type="Gene3D" id="3.30.420.10">
    <property type="entry name" value="Ribonuclease H-like superfamily/Ribonuclease H"/>
    <property type="match status" value="1"/>
</dbReference>
<evidence type="ECO:0000256" key="14">
    <source>
        <dbReference type="NCBIfam" id="TIGR00228"/>
    </source>
</evidence>
<evidence type="ECO:0000256" key="6">
    <source>
        <dbReference type="ARBA" id="ARBA00022763"/>
    </source>
</evidence>
<dbReference type="InterPro" id="IPR012337">
    <property type="entry name" value="RNaseH-like_sf"/>
</dbReference>
<keyword evidence="3 13" id="KW-0540">Nuclease</keyword>
<reference evidence="15" key="2">
    <citation type="journal article" date="2021" name="Microbiome">
        <title>Successional dynamics and alternative stable states in a saline activated sludge microbial community over 9 years.</title>
        <authorList>
            <person name="Wang Y."/>
            <person name="Ye J."/>
            <person name="Ju F."/>
            <person name="Liu L."/>
            <person name="Boyd J.A."/>
            <person name="Deng Y."/>
            <person name="Parks D.H."/>
            <person name="Jiang X."/>
            <person name="Yin X."/>
            <person name="Woodcroft B.J."/>
            <person name="Tyson G.W."/>
            <person name="Hugenholtz P."/>
            <person name="Polz M.F."/>
            <person name="Zhang T."/>
        </authorList>
    </citation>
    <scope>NUCLEOTIDE SEQUENCE</scope>
    <source>
        <strain evidence="15">HKST-UBA09</strain>
    </source>
</reference>
<keyword evidence="2 13" id="KW-0963">Cytoplasm</keyword>
<dbReference type="GO" id="GO:0006281">
    <property type="term" value="P:DNA repair"/>
    <property type="evidence" value="ECO:0007669"/>
    <property type="project" value="UniProtKB-UniRule"/>
</dbReference>
<comment type="caution">
    <text evidence="15">The sequence shown here is derived from an EMBL/GenBank/DDBJ whole genome shotgun (WGS) entry which is preliminary data.</text>
</comment>